<feature type="chain" id="PRO_5043411486" evidence="2">
    <location>
        <begin position="31"/>
        <end position="179"/>
    </location>
</feature>
<dbReference type="Proteomes" id="UP000193577">
    <property type="component" value="Unassembled WGS sequence"/>
</dbReference>
<evidence type="ECO:0000313" key="3">
    <source>
        <dbReference type="EMBL" id="OSC35807.1"/>
    </source>
</evidence>
<protein>
    <submittedName>
        <fullName evidence="3">Uncharacterized protein</fullName>
    </submittedName>
</protein>
<dbReference type="RefSeq" id="WP_085301981.1">
    <property type="nucleotide sequence ID" value="NZ_AP022594.1"/>
</dbReference>
<evidence type="ECO:0000256" key="1">
    <source>
        <dbReference type="SAM" id="MobiDB-lite"/>
    </source>
</evidence>
<keyword evidence="2" id="KW-0732">Signal</keyword>
<organism evidence="3 4">
    <name type="scientific">Mycolicibacillus koreensis</name>
    <dbReference type="NCBI Taxonomy" id="1069220"/>
    <lineage>
        <taxon>Bacteria</taxon>
        <taxon>Bacillati</taxon>
        <taxon>Actinomycetota</taxon>
        <taxon>Actinomycetes</taxon>
        <taxon>Mycobacteriales</taxon>
        <taxon>Mycobacteriaceae</taxon>
        <taxon>Mycolicibacillus</taxon>
    </lineage>
</organism>
<accession>A0A7I7SDL5</accession>
<dbReference type="OrthoDB" id="4629248at2"/>
<keyword evidence="4" id="KW-1185">Reference proteome</keyword>
<comment type="caution">
    <text evidence="3">The sequence shown here is derived from an EMBL/GenBank/DDBJ whole genome shotgun (WGS) entry which is preliminary data.</text>
</comment>
<sequence>MSYPVISMRYPLAAVAAALVGLAVAAPAGAAPDFDEQGYVNSTARCSTTAVVFGATERSRVAICDDGDGGYQYRGVRIEDGAKLIAAASSSGSGTYTATRDGITYTVSAASLRITDGDRTIRTEPMVDFHGAQPDTDTDTDADTDTDSSPPEEQSPADTPAPSTPLPPPLPAEEGHVAS</sequence>
<proteinExistence type="predicted"/>
<feature type="region of interest" description="Disordered" evidence="1">
    <location>
        <begin position="119"/>
        <end position="179"/>
    </location>
</feature>
<dbReference type="EMBL" id="NCXO01000002">
    <property type="protein sequence ID" value="OSC35807.1"/>
    <property type="molecule type" value="Genomic_DNA"/>
</dbReference>
<feature type="compositionally biased region" description="Pro residues" evidence="1">
    <location>
        <begin position="162"/>
        <end position="171"/>
    </location>
</feature>
<dbReference type="AlphaFoldDB" id="A0A7I7SDL5"/>
<feature type="signal peptide" evidence="2">
    <location>
        <begin position="1"/>
        <end position="30"/>
    </location>
</feature>
<feature type="compositionally biased region" description="Acidic residues" evidence="1">
    <location>
        <begin position="136"/>
        <end position="146"/>
    </location>
</feature>
<evidence type="ECO:0000313" key="4">
    <source>
        <dbReference type="Proteomes" id="UP000193577"/>
    </source>
</evidence>
<reference evidence="3 4" key="1">
    <citation type="submission" date="2017-04" db="EMBL/GenBank/DDBJ databases">
        <title>The new phylogeny of genus Mycobacterium.</title>
        <authorList>
            <person name="Tortoli E."/>
            <person name="Trovato A."/>
            <person name="Cirillo D.M."/>
        </authorList>
    </citation>
    <scope>NUCLEOTIDE SEQUENCE [LARGE SCALE GENOMIC DNA]</scope>
    <source>
        <strain evidence="3 4">KCTC 19819</strain>
    </source>
</reference>
<evidence type="ECO:0000256" key="2">
    <source>
        <dbReference type="SAM" id="SignalP"/>
    </source>
</evidence>
<name>A0A7I7SDL5_9MYCO</name>
<gene>
    <name evidence="3" type="ORF">B8W67_01715</name>
</gene>